<dbReference type="AlphaFoldDB" id="A0A1F5DMC0"/>
<name>A0A1F5DMC0_9BACT</name>
<sequence length="104" mass="11628">MKFEKAKSNLPPVDIEIESLNILKQMSPQDIKAIDNIDAISDLLLAANTRLAQIARMTVPKGRFSTPSKAVPDALLEESRKIRGLREAIVQRFRELEDQATKVA</sequence>
<protein>
    <submittedName>
        <fullName evidence="1">Uncharacterized protein</fullName>
    </submittedName>
</protein>
<reference evidence="1 2" key="1">
    <citation type="journal article" date="2016" name="Nat. Commun.">
        <title>Thousands of microbial genomes shed light on interconnected biogeochemical processes in an aquifer system.</title>
        <authorList>
            <person name="Anantharaman K."/>
            <person name="Brown C.T."/>
            <person name="Hug L.A."/>
            <person name="Sharon I."/>
            <person name="Castelle C.J."/>
            <person name="Probst A.J."/>
            <person name="Thomas B.C."/>
            <person name="Singh A."/>
            <person name="Wilkins M.J."/>
            <person name="Karaoz U."/>
            <person name="Brodie E.L."/>
            <person name="Williams K.H."/>
            <person name="Hubbard S.S."/>
            <person name="Banfield J.F."/>
        </authorList>
    </citation>
    <scope>NUCLEOTIDE SEQUENCE [LARGE SCALE GENOMIC DNA]</scope>
</reference>
<dbReference type="EMBL" id="MEZT01000023">
    <property type="protein sequence ID" value="OGD56282.1"/>
    <property type="molecule type" value="Genomic_DNA"/>
</dbReference>
<evidence type="ECO:0000313" key="2">
    <source>
        <dbReference type="Proteomes" id="UP000178764"/>
    </source>
</evidence>
<evidence type="ECO:0000313" key="1">
    <source>
        <dbReference type="EMBL" id="OGD56282.1"/>
    </source>
</evidence>
<dbReference type="Proteomes" id="UP000178764">
    <property type="component" value="Unassembled WGS sequence"/>
</dbReference>
<gene>
    <name evidence="1" type="ORF">A2V71_04060</name>
</gene>
<comment type="caution">
    <text evidence="1">The sequence shown here is derived from an EMBL/GenBank/DDBJ whole genome shotgun (WGS) entry which is preliminary data.</text>
</comment>
<accession>A0A1F5DMC0</accession>
<organism evidence="1 2">
    <name type="scientific">Candidatus Berkelbacteria bacterium RBG_13_40_8</name>
    <dbReference type="NCBI Taxonomy" id="1797467"/>
    <lineage>
        <taxon>Bacteria</taxon>
        <taxon>Candidatus Berkelbacteria</taxon>
    </lineage>
</organism>
<proteinExistence type="predicted"/>